<feature type="region of interest" description="Disordered" evidence="2">
    <location>
        <begin position="1"/>
        <end position="44"/>
    </location>
</feature>
<proteinExistence type="predicted"/>
<feature type="domain" description="B30.2/SPRY" evidence="3">
    <location>
        <begin position="172"/>
        <end position="369"/>
    </location>
</feature>
<evidence type="ECO:0000313" key="5">
    <source>
        <dbReference type="Proteomes" id="UP001620626"/>
    </source>
</evidence>
<dbReference type="InterPro" id="IPR044736">
    <property type="entry name" value="Gid1/RanBPM/SPLA_SPRY"/>
</dbReference>
<comment type="caution">
    <text evidence="4">The sequence shown here is derived from an EMBL/GenBank/DDBJ whole genome shotgun (WGS) entry which is preliminary data.</text>
</comment>
<feature type="coiled-coil region" evidence="1">
    <location>
        <begin position="73"/>
        <end position="181"/>
    </location>
</feature>
<dbReference type="SMART" id="SM00449">
    <property type="entry name" value="SPRY"/>
    <property type="match status" value="1"/>
</dbReference>
<dbReference type="AlphaFoldDB" id="A0ABD2LM59"/>
<feature type="compositionally biased region" description="Polar residues" evidence="2">
    <location>
        <begin position="9"/>
        <end position="29"/>
    </location>
</feature>
<dbReference type="InterPro" id="IPR003877">
    <property type="entry name" value="SPRY_dom"/>
</dbReference>
<dbReference type="CDD" id="cd12885">
    <property type="entry name" value="SPRY_RanBP_like"/>
    <property type="match status" value="1"/>
</dbReference>
<evidence type="ECO:0000313" key="4">
    <source>
        <dbReference type="EMBL" id="KAL3116318.1"/>
    </source>
</evidence>
<dbReference type="PROSITE" id="PS50188">
    <property type="entry name" value="B302_SPRY"/>
    <property type="match status" value="1"/>
</dbReference>
<dbReference type="InterPro" id="IPR001870">
    <property type="entry name" value="B30.2/SPRY"/>
</dbReference>
<keyword evidence="5" id="KW-1185">Reference proteome</keyword>
<dbReference type="Gene3D" id="2.60.120.920">
    <property type="match status" value="1"/>
</dbReference>
<keyword evidence="1" id="KW-0175">Coiled coil</keyword>
<dbReference type="SUPFAM" id="SSF49899">
    <property type="entry name" value="Concanavalin A-like lectins/glucanases"/>
    <property type="match status" value="1"/>
</dbReference>
<evidence type="ECO:0000256" key="1">
    <source>
        <dbReference type="SAM" id="Coils"/>
    </source>
</evidence>
<dbReference type="InterPro" id="IPR013320">
    <property type="entry name" value="ConA-like_dom_sf"/>
</dbReference>
<dbReference type="InterPro" id="IPR043136">
    <property type="entry name" value="B30.2/SPRY_sf"/>
</dbReference>
<evidence type="ECO:0000256" key="2">
    <source>
        <dbReference type="SAM" id="MobiDB-lite"/>
    </source>
</evidence>
<dbReference type="Pfam" id="PF00622">
    <property type="entry name" value="SPRY"/>
    <property type="match status" value="1"/>
</dbReference>
<reference evidence="4 5" key="1">
    <citation type="submission" date="2024-10" db="EMBL/GenBank/DDBJ databases">
        <authorList>
            <person name="Kim D."/>
        </authorList>
    </citation>
    <scope>NUCLEOTIDE SEQUENCE [LARGE SCALE GENOMIC DNA]</scope>
    <source>
        <strain evidence="4">BH-2024</strain>
    </source>
</reference>
<name>A0ABD2LM59_9BILA</name>
<evidence type="ECO:0000259" key="3">
    <source>
        <dbReference type="PROSITE" id="PS50188"/>
    </source>
</evidence>
<gene>
    <name evidence="4" type="ORF">niasHT_002401</name>
</gene>
<dbReference type="EMBL" id="JBICBT010000359">
    <property type="protein sequence ID" value="KAL3116318.1"/>
    <property type="molecule type" value="Genomic_DNA"/>
</dbReference>
<dbReference type="Proteomes" id="UP001620626">
    <property type="component" value="Unassembled WGS sequence"/>
</dbReference>
<sequence>MPKRRKDSFVQSSFGGNDNGQTAEGSSGPSVGADHLQQQQQTKLNEKCAKMEMDLTISKLEFENRVLKAESKQREIMDEFNALKKKVAKMEGQKEAAEERFSQLQNDQKKILAKIREMEKQQKEQSKATAEQLPKIMEKVTELEKQYENTTKDTLAQFSQLQNDQKKILEKTNEMDKEKKQKRTVLLNFEENCWDADACSDNLEIIGNKNLTVHYKGIFSGCWHSVFAKHPILQNNSSSDIFYYEISIKHMENFRIFSSVIFGFAIKEKKLDDTIRFKMGTYSCESNGCVWINGEKMGRTDDYSYGVGDTVGIGVHFITRQLFFTWNGQCLDSSGLFVAPSFADYSLYPFVTLRSAGGEIEANFGPNFKFDLATL</sequence>
<organism evidence="4 5">
    <name type="scientific">Heterodera trifolii</name>
    <dbReference type="NCBI Taxonomy" id="157864"/>
    <lineage>
        <taxon>Eukaryota</taxon>
        <taxon>Metazoa</taxon>
        <taxon>Ecdysozoa</taxon>
        <taxon>Nematoda</taxon>
        <taxon>Chromadorea</taxon>
        <taxon>Rhabditida</taxon>
        <taxon>Tylenchina</taxon>
        <taxon>Tylenchomorpha</taxon>
        <taxon>Tylenchoidea</taxon>
        <taxon>Heteroderidae</taxon>
        <taxon>Heteroderinae</taxon>
        <taxon>Heterodera</taxon>
    </lineage>
</organism>
<accession>A0ABD2LM59</accession>
<protein>
    <recommendedName>
        <fullName evidence="3">B30.2/SPRY domain-containing protein</fullName>
    </recommendedName>
</protein>